<accession>A0AAN7MHC7</accession>
<evidence type="ECO:0000256" key="4">
    <source>
        <dbReference type="SAM" id="MobiDB-lite"/>
    </source>
</evidence>
<evidence type="ECO:0000256" key="1">
    <source>
        <dbReference type="ARBA" id="ARBA00007626"/>
    </source>
</evidence>
<dbReference type="PROSITE" id="PS51375">
    <property type="entry name" value="PPR"/>
    <property type="match status" value="5"/>
</dbReference>
<feature type="repeat" description="PPR" evidence="3">
    <location>
        <begin position="415"/>
        <end position="450"/>
    </location>
</feature>
<feature type="repeat" description="PPR" evidence="3">
    <location>
        <begin position="245"/>
        <end position="279"/>
    </location>
</feature>
<keyword evidence="2" id="KW-0677">Repeat</keyword>
<dbReference type="Pfam" id="PF13041">
    <property type="entry name" value="PPR_2"/>
    <property type="match status" value="2"/>
</dbReference>
<dbReference type="NCBIfam" id="TIGR00756">
    <property type="entry name" value="PPR"/>
    <property type="match status" value="5"/>
</dbReference>
<feature type="compositionally biased region" description="Low complexity" evidence="4">
    <location>
        <begin position="51"/>
        <end position="66"/>
    </location>
</feature>
<dbReference type="Pfam" id="PF01535">
    <property type="entry name" value="PPR"/>
    <property type="match status" value="3"/>
</dbReference>
<evidence type="ECO:0000256" key="2">
    <source>
        <dbReference type="ARBA" id="ARBA00022737"/>
    </source>
</evidence>
<evidence type="ECO:0000313" key="6">
    <source>
        <dbReference type="Proteomes" id="UP001346149"/>
    </source>
</evidence>
<gene>
    <name evidence="5" type="ORF">SAY86_003588</name>
</gene>
<name>A0AAN7MHC7_TRANT</name>
<feature type="region of interest" description="Disordered" evidence="4">
    <location>
        <begin position="36"/>
        <end position="68"/>
    </location>
</feature>
<comment type="similarity">
    <text evidence="1">Belongs to the PPR family. P subfamily.</text>
</comment>
<comment type="caution">
    <text evidence="5">The sequence shown here is derived from an EMBL/GenBank/DDBJ whole genome shotgun (WGS) entry which is preliminary data.</text>
</comment>
<proteinExistence type="inferred from homology"/>
<keyword evidence="6" id="KW-1185">Reference proteome</keyword>
<feature type="repeat" description="PPR" evidence="3">
    <location>
        <begin position="510"/>
        <end position="544"/>
    </location>
</feature>
<dbReference type="EMBL" id="JAXQNO010000001">
    <property type="protein sequence ID" value="KAK4803771.1"/>
    <property type="molecule type" value="Genomic_DNA"/>
</dbReference>
<dbReference type="Proteomes" id="UP001346149">
    <property type="component" value="Unassembled WGS sequence"/>
</dbReference>
<feature type="repeat" description="PPR" evidence="3">
    <location>
        <begin position="380"/>
        <end position="414"/>
    </location>
</feature>
<organism evidence="5 6">
    <name type="scientific">Trapa natans</name>
    <name type="common">Water chestnut</name>
    <dbReference type="NCBI Taxonomy" id="22666"/>
    <lineage>
        <taxon>Eukaryota</taxon>
        <taxon>Viridiplantae</taxon>
        <taxon>Streptophyta</taxon>
        <taxon>Embryophyta</taxon>
        <taxon>Tracheophyta</taxon>
        <taxon>Spermatophyta</taxon>
        <taxon>Magnoliopsida</taxon>
        <taxon>eudicotyledons</taxon>
        <taxon>Gunneridae</taxon>
        <taxon>Pentapetalae</taxon>
        <taxon>rosids</taxon>
        <taxon>malvids</taxon>
        <taxon>Myrtales</taxon>
        <taxon>Lythraceae</taxon>
        <taxon>Trapa</taxon>
    </lineage>
</organism>
<dbReference type="PANTHER" id="PTHR47936">
    <property type="entry name" value="PPR_LONG DOMAIN-CONTAINING PROTEIN"/>
    <property type="match status" value="1"/>
</dbReference>
<evidence type="ECO:0008006" key="7">
    <source>
        <dbReference type="Google" id="ProtNLM"/>
    </source>
</evidence>
<dbReference type="Gene3D" id="1.25.40.10">
    <property type="entry name" value="Tetratricopeptide repeat domain"/>
    <property type="match status" value="3"/>
</dbReference>
<sequence length="584" mass="66009">MLCRSKYGDLSTAQHFFKQLIPVVLYSSMSTASFRRRNPVSRSPKRGTRIPASKSSLPPPSASDSAITAAPSPEVSAICSLLSRPRVEVSNMDHLLGEYKAVLSSPLVLDVLKNYRALGRVRTLEFFSWAGSQMGFRFDDSVVEYVVDFLCRRKLFDDVRCLLVAVSSQKGRLSSRSFAICIRFLGRHGRVRDALCLFEEMEVKFMCKPDNFVYNNMLYVLCKKENSEELVDVALTIFRRIEHPDTYSYSNVLVGLCKFGRFEPAIEIFQEMCGAGVVPTRSAVNILMGHLCLHSSKEGAISRVNVKDVRRRFTILVPNIVTEVGALEPALVVFWEVFERGLLPSAFVIKQLVGELCRLGRMVEVAEVLNALENKRLTCLEECYSEAIKALCKNRLVEEAGKLLARMLSTGIDPKLGVYSSLISVLCKVEERLEEAEHIFEIMKKKRCIPDNVTYTAMIHAYARANKWELAHSLLVEMLSSSICPHYDTHSLVDQLLKENGRVDLSLKLEEKVESQILLKYCKSGRLEAAYQKFVLMLQKGLQPPVYVIDAFKSTFQKHGKDQIAQELLEKINKVNRNGSFENT</sequence>
<feature type="repeat" description="PPR" evidence="3">
    <location>
        <begin position="451"/>
        <end position="485"/>
    </location>
</feature>
<dbReference type="InterPro" id="IPR011990">
    <property type="entry name" value="TPR-like_helical_dom_sf"/>
</dbReference>
<protein>
    <recommendedName>
        <fullName evidence="7">Pentatricopeptide repeat-containing protein</fullName>
    </recommendedName>
</protein>
<dbReference type="InterPro" id="IPR002885">
    <property type="entry name" value="PPR_rpt"/>
</dbReference>
<evidence type="ECO:0000313" key="5">
    <source>
        <dbReference type="EMBL" id="KAK4803771.1"/>
    </source>
</evidence>
<dbReference type="PANTHER" id="PTHR47936:SF1">
    <property type="entry name" value="PENTATRICOPEPTIDE REPEAT-CONTAINING PROTEIN GUN1, CHLOROPLASTIC"/>
    <property type="match status" value="1"/>
</dbReference>
<feature type="compositionally biased region" description="Basic residues" evidence="4">
    <location>
        <begin position="36"/>
        <end position="48"/>
    </location>
</feature>
<reference evidence="5 6" key="1">
    <citation type="journal article" date="2023" name="Hortic Res">
        <title>Pangenome of water caltrop reveals structural variations and asymmetric subgenome divergence after allopolyploidization.</title>
        <authorList>
            <person name="Zhang X."/>
            <person name="Chen Y."/>
            <person name="Wang L."/>
            <person name="Yuan Y."/>
            <person name="Fang M."/>
            <person name="Shi L."/>
            <person name="Lu R."/>
            <person name="Comes H.P."/>
            <person name="Ma Y."/>
            <person name="Chen Y."/>
            <person name="Huang G."/>
            <person name="Zhou Y."/>
            <person name="Zheng Z."/>
            <person name="Qiu Y."/>
        </authorList>
    </citation>
    <scope>NUCLEOTIDE SEQUENCE [LARGE SCALE GENOMIC DNA]</scope>
    <source>
        <strain evidence="5">F231</strain>
    </source>
</reference>
<evidence type="ECO:0000256" key="3">
    <source>
        <dbReference type="PROSITE-ProRule" id="PRU00708"/>
    </source>
</evidence>
<dbReference type="AlphaFoldDB" id="A0AAN7MHC7"/>